<dbReference type="Proteomes" id="UP000322245">
    <property type="component" value="Unassembled WGS sequence"/>
</dbReference>
<protein>
    <submittedName>
        <fullName evidence="2">Uncharacterized protein</fullName>
    </submittedName>
</protein>
<feature type="compositionally biased region" description="Pro residues" evidence="1">
    <location>
        <begin position="53"/>
        <end position="64"/>
    </location>
</feature>
<name>A0A5D3B5R5_9TREE</name>
<keyword evidence="3" id="KW-1185">Reference proteome</keyword>
<organism evidence="2 3">
    <name type="scientific">Cryptococcus floricola</name>
    <dbReference type="NCBI Taxonomy" id="2591691"/>
    <lineage>
        <taxon>Eukaryota</taxon>
        <taxon>Fungi</taxon>
        <taxon>Dikarya</taxon>
        <taxon>Basidiomycota</taxon>
        <taxon>Agaricomycotina</taxon>
        <taxon>Tremellomycetes</taxon>
        <taxon>Tremellales</taxon>
        <taxon>Cryptococcaceae</taxon>
        <taxon>Cryptococcus</taxon>
    </lineage>
</organism>
<accession>A0A5D3B5R5</accession>
<gene>
    <name evidence="2" type="ORF">B9479_001858</name>
</gene>
<reference evidence="2 3" key="1">
    <citation type="submission" date="2017-05" db="EMBL/GenBank/DDBJ databases">
        <title>The Genome Sequence of Tsuchiyaea wingfieldii DSM 27421.</title>
        <authorList>
            <person name="Cuomo C."/>
            <person name="Passer A."/>
            <person name="Billmyre B."/>
            <person name="Heitman J."/>
        </authorList>
    </citation>
    <scope>NUCLEOTIDE SEQUENCE [LARGE SCALE GENOMIC DNA]</scope>
    <source>
        <strain evidence="2 3">DSM 27421</strain>
    </source>
</reference>
<evidence type="ECO:0000313" key="3">
    <source>
        <dbReference type="Proteomes" id="UP000322245"/>
    </source>
</evidence>
<dbReference type="AlphaFoldDB" id="A0A5D3B5R5"/>
<comment type="caution">
    <text evidence="2">The sequence shown here is derived from an EMBL/GenBank/DDBJ whole genome shotgun (WGS) entry which is preliminary data.</text>
</comment>
<feature type="region of interest" description="Disordered" evidence="1">
    <location>
        <begin position="46"/>
        <end position="68"/>
    </location>
</feature>
<evidence type="ECO:0000313" key="2">
    <source>
        <dbReference type="EMBL" id="TYJ57540.1"/>
    </source>
</evidence>
<evidence type="ECO:0000256" key="1">
    <source>
        <dbReference type="SAM" id="MobiDB-lite"/>
    </source>
</evidence>
<proteinExistence type="predicted"/>
<dbReference type="EMBL" id="NIDF01000012">
    <property type="protein sequence ID" value="TYJ57540.1"/>
    <property type="molecule type" value="Genomic_DNA"/>
</dbReference>
<sequence length="150" mass="16995">MSLPSGGESFTEFQPYSEDFLHTLFGSPAASYTSSDDSLSLPTTITPSAVFNLPPPTPPTPPAPGTNHYASYDGPEFVLLAVHTRQTRGCQYVFYDPLRDDRPYYFKQWNKARTPREDAAITDMWAERLHPYSTRPATPQMRSLWLQGRF</sequence>